<accession>A7TT13</accession>
<gene>
    <name evidence="2" type="ORF">Kpol_331p1</name>
</gene>
<dbReference type="Pfam" id="PF00043">
    <property type="entry name" value="GST_C"/>
    <property type="match status" value="1"/>
</dbReference>
<dbReference type="SUPFAM" id="SSF52833">
    <property type="entry name" value="Thioredoxin-like"/>
    <property type="match status" value="1"/>
</dbReference>
<evidence type="ECO:0000313" key="2">
    <source>
        <dbReference type="EMBL" id="EDO14592.1"/>
    </source>
</evidence>
<dbReference type="GO" id="GO:0005737">
    <property type="term" value="C:cytoplasm"/>
    <property type="evidence" value="ECO:0007669"/>
    <property type="project" value="TreeGrafter"/>
</dbReference>
<dbReference type="InterPro" id="IPR010987">
    <property type="entry name" value="Glutathione-S-Trfase_C-like"/>
</dbReference>
<evidence type="ECO:0000313" key="3">
    <source>
        <dbReference type="Proteomes" id="UP000000267"/>
    </source>
</evidence>
<dbReference type="KEGG" id="vpo:Kpol_331p1"/>
<dbReference type="AlphaFoldDB" id="A7TT13"/>
<dbReference type="InterPro" id="IPR050802">
    <property type="entry name" value="EF-GSTs"/>
</dbReference>
<dbReference type="Gene3D" id="3.40.30.10">
    <property type="entry name" value="Glutaredoxin"/>
    <property type="match status" value="1"/>
</dbReference>
<dbReference type="HOGENOM" id="CLU_011226_3_2_1"/>
<dbReference type="RefSeq" id="XP_001642450.1">
    <property type="nucleotide sequence ID" value="XM_001642400.1"/>
</dbReference>
<dbReference type="PhylomeDB" id="A7TT13"/>
<dbReference type="InterPro" id="IPR036282">
    <property type="entry name" value="Glutathione-S-Trfase_C_sf"/>
</dbReference>
<dbReference type="InterPro" id="IPR036249">
    <property type="entry name" value="Thioredoxin-like_sf"/>
</dbReference>
<dbReference type="FunFam" id="3.40.30.10:FF:000142">
    <property type="entry name" value="Elongation factor 1 gamma"/>
    <property type="match status" value="1"/>
</dbReference>
<dbReference type="InParanoid" id="A7TT13"/>
<dbReference type="Proteomes" id="UP000000267">
    <property type="component" value="Unassembled WGS sequence"/>
</dbReference>
<dbReference type="PROSITE" id="PS50405">
    <property type="entry name" value="GST_CTER"/>
    <property type="match status" value="1"/>
</dbReference>
<reference evidence="2 3" key="1">
    <citation type="journal article" date="2007" name="Proc. Natl. Acad. Sci. U.S.A.">
        <title>Independent sorting-out of thousands of duplicated gene pairs in two yeast species descended from a whole-genome duplication.</title>
        <authorList>
            <person name="Scannell D.R."/>
            <person name="Frank A.C."/>
            <person name="Conant G.C."/>
            <person name="Byrne K.P."/>
            <person name="Woolfit M."/>
            <person name="Wolfe K.H."/>
        </authorList>
    </citation>
    <scope>NUCLEOTIDE SEQUENCE [LARGE SCALE GENOMIC DNA]</scope>
    <source>
        <strain evidence="3">ATCC 22028 / DSM 70294 / BCRC 21397 / CBS 2163 / NBRC 10782 / NRRL Y-8283 / UCD 57-17</strain>
    </source>
</reference>
<dbReference type="InterPro" id="IPR004046">
    <property type="entry name" value="GST_C"/>
</dbReference>
<dbReference type="GO" id="GO:0005634">
    <property type="term" value="C:nucleus"/>
    <property type="evidence" value="ECO:0007669"/>
    <property type="project" value="TreeGrafter"/>
</dbReference>
<dbReference type="eggNOG" id="KOG0867">
    <property type="taxonomic scope" value="Eukaryota"/>
</dbReference>
<keyword evidence="3" id="KW-1185">Reference proteome</keyword>
<proteinExistence type="predicted"/>
<dbReference type="STRING" id="436907.A7TT13"/>
<dbReference type="GO" id="GO:0006414">
    <property type="term" value="P:translational elongation"/>
    <property type="evidence" value="ECO:0007669"/>
    <property type="project" value="TreeGrafter"/>
</dbReference>
<dbReference type="OMA" id="KAPRATM"/>
<dbReference type="EMBL" id="DS480535">
    <property type="protein sequence ID" value="EDO14592.1"/>
    <property type="molecule type" value="Genomic_DNA"/>
</dbReference>
<dbReference type="PANTHER" id="PTHR43986:SF1">
    <property type="entry name" value="ELONGATION FACTOR 1-GAMMA"/>
    <property type="match status" value="1"/>
</dbReference>
<dbReference type="GeneID" id="5542610"/>
<protein>
    <recommendedName>
        <fullName evidence="1">GST C-terminal domain-containing protein</fullName>
    </recommendedName>
</protein>
<feature type="domain" description="GST C-terminal" evidence="1">
    <location>
        <begin position="87"/>
        <end position="218"/>
    </location>
</feature>
<name>A7TT13_VANPO</name>
<dbReference type="OrthoDB" id="249703at2759"/>
<sequence>MSQGTLYLKDFPRAILPRALVNHYKINVDVVADASEDAVFKKDFPMGRVPTFVGPNDYILHEVIAVNPFLVHLTKDEKVIKTLLGADYKEECQVLKWISLCNSDFFMTVADIFYEYIDRFPYHQDIVDRGLVQIDQITEMFEAGLKKSKYLVNDHITLADLFCITEWAFCLQHCFGPEWREKHPLIVNWVLDVIKSPIIKDEYKDFTLAEKTFEPTKK</sequence>
<dbReference type="Gene3D" id="1.20.1050.10">
    <property type="match status" value="1"/>
</dbReference>
<evidence type="ECO:0000259" key="1">
    <source>
        <dbReference type="PROSITE" id="PS50405"/>
    </source>
</evidence>
<dbReference type="PANTHER" id="PTHR43986">
    <property type="entry name" value="ELONGATION FACTOR 1-GAMMA"/>
    <property type="match status" value="1"/>
</dbReference>
<dbReference type="CDD" id="cd03181">
    <property type="entry name" value="GST_C_EF1Bgamma_like"/>
    <property type="match status" value="1"/>
</dbReference>
<dbReference type="SUPFAM" id="SSF47616">
    <property type="entry name" value="GST C-terminal domain-like"/>
    <property type="match status" value="1"/>
</dbReference>
<organism evidence="3">
    <name type="scientific">Vanderwaltozyma polyspora (strain ATCC 22028 / DSM 70294 / BCRC 21397 / CBS 2163 / NBRC 10782 / NRRL Y-8283 / UCD 57-17)</name>
    <name type="common">Kluyveromyces polysporus</name>
    <dbReference type="NCBI Taxonomy" id="436907"/>
    <lineage>
        <taxon>Eukaryota</taxon>
        <taxon>Fungi</taxon>
        <taxon>Dikarya</taxon>
        <taxon>Ascomycota</taxon>
        <taxon>Saccharomycotina</taxon>
        <taxon>Saccharomycetes</taxon>
        <taxon>Saccharomycetales</taxon>
        <taxon>Saccharomycetaceae</taxon>
        <taxon>Vanderwaltozyma</taxon>
    </lineage>
</organism>